<keyword evidence="4" id="KW-1185">Reference proteome</keyword>
<dbReference type="SUPFAM" id="SSF158791">
    <property type="entry name" value="MgtE N-terminal domain-like"/>
    <property type="match status" value="1"/>
</dbReference>
<dbReference type="AlphaFoldDB" id="A0L3P4"/>
<proteinExistence type="predicted"/>
<evidence type="ECO:0000313" key="3">
    <source>
        <dbReference type="EMBL" id="ABK42587.1"/>
    </source>
</evidence>
<dbReference type="Gene3D" id="1.25.60.10">
    <property type="entry name" value="MgtE N-terminal domain-like"/>
    <property type="match status" value="1"/>
</dbReference>
<evidence type="ECO:0000256" key="2">
    <source>
        <dbReference type="SAM" id="SignalP"/>
    </source>
</evidence>
<reference evidence="3 4" key="2">
    <citation type="journal article" date="2012" name="Int. J. Syst. Evol. Microbiol.">
        <title>Magnetococcus marinus gen. nov., sp. nov., a marine, magnetotactic bacterium that represents a novel lineage (Magnetococcaceae fam. nov.; Magnetococcales ord. nov.) at the base of the Alphaproteobacteria.</title>
        <authorList>
            <person name="Bazylinski D.A."/>
            <person name="Williams T.J."/>
            <person name="Lefevre C.T."/>
            <person name="Berg R.J."/>
            <person name="Zhang C.L."/>
            <person name="Bowser S.S."/>
            <person name="Dean A.J."/>
            <person name="Beveridge T.J."/>
        </authorList>
    </citation>
    <scope>NUCLEOTIDE SEQUENCE [LARGE SCALE GENOMIC DNA]</scope>
    <source>
        <strain evidence="4">ATCC BAA-1437 / JCM 17883 / MC-1</strain>
    </source>
</reference>
<name>A0L3P4_MAGMM</name>
<dbReference type="STRING" id="156889.Mmc1_0058"/>
<dbReference type="Proteomes" id="UP000002586">
    <property type="component" value="Chromosome"/>
</dbReference>
<dbReference type="RefSeq" id="WP_011711761.1">
    <property type="nucleotide sequence ID" value="NC_008576.1"/>
</dbReference>
<evidence type="ECO:0000256" key="1">
    <source>
        <dbReference type="SAM" id="Coils"/>
    </source>
</evidence>
<protein>
    <recommendedName>
        <fullName evidence="5">Magnesium transporter MgtE intracellular domain-containing protein</fullName>
    </recommendedName>
</protein>
<dbReference type="eggNOG" id="COG3334">
    <property type="taxonomic scope" value="Bacteria"/>
</dbReference>
<dbReference type="OrthoDB" id="9791432at2"/>
<dbReference type="InterPro" id="IPR038076">
    <property type="entry name" value="MgtE_N_sf"/>
</dbReference>
<reference evidence="4" key="1">
    <citation type="journal article" date="2009" name="Appl. Environ. Microbiol.">
        <title>Complete genome sequence of the chemolithoautotrophic marine magnetotactic coccus strain MC-1.</title>
        <authorList>
            <person name="Schubbe S."/>
            <person name="Williams T.J."/>
            <person name="Xie G."/>
            <person name="Kiss H.E."/>
            <person name="Brettin T.S."/>
            <person name="Martinez D."/>
            <person name="Ross C.A."/>
            <person name="Schuler D."/>
            <person name="Cox B.L."/>
            <person name="Nealson K.H."/>
            <person name="Bazylinski D.A."/>
        </authorList>
    </citation>
    <scope>NUCLEOTIDE SEQUENCE [LARGE SCALE GENOMIC DNA]</scope>
    <source>
        <strain evidence="4">ATCC BAA-1437 / JCM 17883 / MC-1</strain>
    </source>
</reference>
<evidence type="ECO:0000313" key="4">
    <source>
        <dbReference type="Proteomes" id="UP000002586"/>
    </source>
</evidence>
<gene>
    <name evidence="3" type="ordered locus">Mmc1_0058</name>
</gene>
<feature type="signal peptide" evidence="2">
    <location>
        <begin position="1"/>
        <end position="24"/>
    </location>
</feature>
<evidence type="ECO:0008006" key="5">
    <source>
        <dbReference type="Google" id="ProtNLM"/>
    </source>
</evidence>
<dbReference type="HOGENOM" id="CLU_1568846_0_0_5"/>
<keyword evidence="2" id="KW-0732">Signal</keyword>
<keyword evidence="1" id="KW-0175">Coiled coil</keyword>
<sequence precursor="true">MNGMKKIVAVAVLAMAFMIQPVGAAQDQNGSPRDPVDLLKTLEIRQNELETRAKVLDLKEQELKRMGEEVERRLKALTALREQVRQDILEEKQIDSNNIARLARIYSSMKPKVAAGQLKDLERETAVKVLKVLKEKVAAKIFDKMDPQDALPLADAIGMSLQKRRMLRVQ</sequence>
<dbReference type="KEGG" id="mgm:Mmc1_0058"/>
<accession>A0L3P4</accession>
<feature type="coiled-coil region" evidence="1">
    <location>
        <begin position="39"/>
        <end position="87"/>
    </location>
</feature>
<dbReference type="EMBL" id="CP000471">
    <property type="protein sequence ID" value="ABK42587.1"/>
    <property type="molecule type" value="Genomic_DNA"/>
</dbReference>
<feature type="chain" id="PRO_5005658522" description="Magnesium transporter MgtE intracellular domain-containing protein" evidence="2">
    <location>
        <begin position="25"/>
        <end position="170"/>
    </location>
</feature>
<organism evidence="3 4">
    <name type="scientific">Magnetococcus marinus (strain ATCC BAA-1437 / JCM 17883 / MC-1)</name>
    <dbReference type="NCBI Taxonomy" id="156889"/>
    <lineage>
        <taxon>Bacteria</taxon>
        <taxon>Pseudomonadati</taxon>
        <taxon>Pseudomonadota</taxon>
        <taxon>Magnetococcia</taxon>
        <taxon>Magnetococcales</taxon>
        <taxon>Magnetococcaceae</taxon>
        <taxon>Magnetococcus</taxon>
    </lineage>
</organism>